<protein>
    <submittedName>
        <fullName evidence="1">Uncharacterized protein</fullName>
    </submittedName>
</protein>
<evidence type="ECO:0000313" key="1">
    <source>
        <dbReference type="EMBL" id="CAK6968232.1"/>
    </source>
</evidence>
<sequence>MFVVMQTEVTDSDLFVVSDDSVTKLSEGLYLELYEQRPGISLPSPSLDFNQLRRCKQPLITDQSLGEVTISIWVQVDSSSPSPPTLLPRGPACGLCNIVIGWFVGVGGDRGVSQSIVISQSAVFYALRIVVVSTVCDRVYNFNNIAKAGLCSKPSETLHLHYKSPFTPVCQNRDPAKGFK</sequence>
<reference evidence="1 2" key="1">
    <citation type="submission" date="2024-01" db="EMBL/GenBank/DDBJ databases">
        <authorList>
            <person name="Alioto T."/>
            <person name="Alioto T."/>
            <person name="Gomez Garrido J."/>
        </authorList>
    </citation>
    <scope>NUCLEOTIDE SEQUENCE [LARGE SCALE GENOMIC DNA]</scope>
</reference>
<dbReference type="Proteomes" id="UP001314229">
    <property type="component" value="Unassembled WGS sequence"/>
</dbReference>
<organism evidence="1 2">
    <name type="scientific">Scomber scombrus</name>
    <name type="common">Atlantic mackerel</name>
    <name type="synonym">Scomber vernalis</name>
    <dbReference type="NCBI Taxonomy" id="13677"/>
    <lineage>
        <taxon>Eukaryota</taxon>
        <taxon>Metazoa</taxon>
        <taxon>Chordata</taxon>
        <taxon>Craniata</taxon>
        <taxon>Vertebrata</taxon>
        <taxon>Euteleostomi</taxon>
        <taxon>Actinopterygii</taxon>
        <taxon>Neopterygii</taxon>
        <taxon>Teleostei</taxon>
        <taxon>Neoteleostei</taxon>
        <taxon>Acanthomorphata</taxon>
        <taxon>Pelagiaria</taxon>
        <taxon>Scombriformes</taxon>
        <taxon>Scombridae</taxon>
        <taxon>Scomber</taxon>
    </lineage>
</organism>
<dbReference type="EMBL" id="CAWUFR010000116">
    <property type="protein sequence ID" value="CAK6968232.1"/>
    <property type="molecule type" value="Genomic_DNA"/>
</dbReference>
<gene>
    <name evidence="1" type="ORF">FSCOSCO3_A025045</name>
</gene>
<comment type="caution">
    <text evidence="1">The sequence shown here is derived from an EMBL/GenBank/DDBJ whole genome shotgun (WGS) entry which is preliminary data.</text>
</comment>
<dbReference type="AlphaFoldDB" id="A0AAV1P917"/>
<keyword evidence="2" id="KW-1185">Reference proteome</keyword>
<proteinExistence type="predicted"/>
<evidence type="ECO:0000313" key="2">
    <source>
        <dbReference type="Proteomes" id="UP001314229"/>
    </source>
</evidence>
<accession>A0AAV1P917</accession>
<name>A0AAV1P917_SCOSC</name>